<reference evidence="1 2" key="1">
    <citation type="submission" date="2023-01" db="EMBL/GenBank/DDBJ databases">
        <title>Novel diversity within Roseofilum (Cyanobacteria; Desertifilaceae) from marine benthic mats with descriptions of four novel species.</title>
        <authorList>
            <person name="Wang Y."/>
            <person name="Berthold D.E."/>
            <person name="Hu J."/>
            <person name="Lefler F.W."/>
            <person name="Laughinghouse H.D. IV."/>
        </authorList>
    </citation>
    <scope>NUCLEOTIDE SEQUENCE [LARGE SCALE GENOMIC DNA]</scope>
    <source>
        <strain evidence="1 2">BLCC-M143</strain>
    </source>
</reference>
<name>A0ABT7BSC3_9CYAN</name>
<sequence length="93" mass="10357">MMSVTLELSPEQEAKLRAYIARRDSEGMSQLLLEVFLPTVSALLEPDDDSMAENEFEATADRFADVFATCFASEPPVLSDYATSRAGIYEDRL</sequence>
<evidence type="ECO:0000313" key="1">
    <source>
        <dbReference type="EMBL" id="MDJ1182081.1"/>
    </source>
</evidence>
<comment type="caution">
    <text evidence="1">The sequence shown here is derived from an EMBL/GenBank/DDBJ whole genome shotgun (WGS) entry which is preliminary data.</text>
</comment>
<dbReference type="RefSeq" id="WP_283756733.1">
    <property type="nucleotide sequence ID" value="NZ_JAQOSQ010000002.1"/>
</dbReference>
<accession>A0ABT7BSC3</accession>
<keyword evidence="2" id="KW-1185">Reference proteome</keyword>
<proteinExistence type="predicted"/>
<protein>
    <submittedName>
        <fullName evidence="1">Uncharacterized protein</fullName>
    </submittedName>
</protein>
<organism evidence="1 2">
    <name type="scientific">Roseofilum casamattae BLCC-M143</name>
    <dbReference type="NCBI Taxonomy" id="3022442"/>
    <lineage>
        <taxon>Bacteria</taxon>
        <taxon>Bacillati</taxon>
        <taxon>Cyanobacteriota</taxon>
        <taxon>Cyanophyceae</taxon>
        <taxon>Desertifilales</taxon>
        <taxon>Desertifilaceae</taxon>
        <taxon>Roseofilum</taxon>
        <taxon>Roseofilum casamattae</taxon>
    </lineage>
</organism>
<evidence type="ECO:0000313" key="2">
    <source>
        <dbReference type="Proteomes" id="UP001232992"/>
    </source>
</evidence>
<dbReference type="EMBL" id="JAQOSQ010000002">
    <property type="protein sequence ID" value="MDJ1182081.1"/>
    <property type="molecule type" value="Genomic_DNA"/>
</dbReference>
<dbReference type="Proteomes" id="UP001232992">
    <property type="component" value="Unassembled WGS sequence"/>
</dbReference>
<gene>
    <name evidence="1" type="ORF">PMH09_02635</name>
</gene>